<evidence type="ECO:0008006" key="4">
    <source>
        <dbReference type="Google" id="ProtNLM"/>
    </source>
</evidence>
<organism evidence="2 3">
    <name type="scientific">Paracandidimonas soli</name>
    <dbReference type="NCBI Taxonomy" id="1917182"/>
    <lineage>
        <taxon>Bacteria</taxon>
        <taxon>Pseudomonadati</taxon>
        <taxon>Pseudomonadota</taxon>
        <taxon>Betaproteobacteria</taxon>
        <taxon>Burkholderiales</taxon>
        <taxon>Alcaligenaceae</taxon>
        <taxon>Paracandidimonas</taxon>
    </lineage>
</organism>
<sequence>MGQAVSRRSRFSVLPAGCRKWLALPALLLAAGCSGSAIPLSGGSLGALQPGVTTLAQISESLGADPVAVYREAEGPFMARWASGASLVTDALYWRQELWIAFDADGRYRRVVNTVNISRPGEVQEAAAVSSSGASLAPGPGQAPHAPGGDMSLGGPLGSLGSQPVDSPVAVFPVDAGARQAGDAVR</sequence>
<comment type="caution">
    <text evidence="2">The sequence shown here is derived from an EMBL/GenBank/DDBJ whole genome shotgun (WGS) entry which is preliminary data.</text>
</comment>
<accession>A0A4R3V6Z5</accession>
<dbReference type="PROSITE" id="PS51257">
    <property type="entry name" value="PROKAR_LIPOPROTEIN"/>
    <property type="match status" value="1"/>
</dbReference>
<evidence type="ECO:0000256" key="1">
    <source>
        <dbReference type="SAM" id="MobiDB-lite"/>
    </source>
</evidence>
<name>A0A4R3V6Z5_9BURK</name>
<proteinExistence type="predicted"/>
<protein>
    <recommendedName>
        <fullName evidence="4">Lipoprotein</fullName>
    </recommendedName>
</protein>
<evidence type="ECO:0000313" key="3">
    <source>
        <dbReference type="Proteomes" id="UP000294692"/>
    </source>
</evidence>
<feature type="compositionally biased region" description="Low complexity" evidence="1">
    <location>
        <begin position="128"/>
        <end position="150"/>
    </location>
</feature>
<keyword evidence="3" id="KW-1185">Reference proteome</keyword>
<gene>
    <name evidence="2" type="ORF">EV686_103400</name>
</gene>
<dbReference type="Proteomes" id="UP000294692">
    <property type="component" value="Unassembled WGS sequence"/>
</dbReference>
<dbReference type="EMBL" id="SMBX01000003">
    <property type="protein sequence ID" value="TCV00816.1"/>
    <property type="molecule type" value="Genomic_DNA"/>
</dbReference>
<evidence type="ECO:0000313" key="2">
    <source>
        <dbReference type="EMBL" id="TCV00816.1"/>
    </source>
</evidence>
<feature type="region of interest" description="Disordered" evidence="1">
    <location>
        <begin position="128"/>
        <end position="159"/>
    </location>
</feature>
<reference evidence="2 3" key="1">
    <citation type="submission" date="2019-03" db="EMBL/GenBank/DDBJ databases">
        <title>Genomic Encyclopedia of Type Strains, Phase IV (KMG-IV): sequencing the most valuable type-strain genomes for metagenomic binning, comparative biology and taxonomic classification.</title>
        <authorList>
            <person name="Goeker M."/>
        </authorList>
    </citation>
    <scope>NUCLEOTIDE SEQUENCE [LARGE SCALE GENOMIC DNA]</scope>
    <source>
        <strain evidence="2 3">DSM 100048</strain>
    </source>
</reference>
<dbReference type="AlphaFoldDB" id="A0A4R3V6Z5"/>